<name>A0ABR9SJC1_9BURK</name>
<protein>
    <submittedName>
        <fullName evidence="1">Nucleotidyl transferase AbiEii/AbiGii toxin family protein</fullName>
    </submittedName>
</protein>
<comment type="caution">
    <text evidence="1">The sequence shown here is derived from an EMBL/GenBank/DDBJ whole genome shotgun (WGS) entry which is preliminary data.</text>
</comment>
<evidence type="ECO:0000313" key="2">
    <source>
        <dbReference type="Proteomes" id="UP000715965"/>
    </source>
</evidence>
<evidence type="ECO:0000313" key="1">
    <source>
        <dbReference type="EMBL" id="MBE7942365.1"/>
    </source>
</evidence>
<dbReference type="EMBL" id="JADDOJ010000094">
    <property type="protein sequence ID" value="MBE7942365.1"/>
    <property type="molecule type" value="Genomic_DNA"/>
</dbReference>
<organism evidence="1 2">
    <name type="scientific">Ramlibacter aquaticus</name>
    <dbReference type="NCBI Taxonomy" id="2780094"/>
    <lineage>
        <taxon>Bacteria</taxon>
        <taxon>Pseudomonadati</taxon>
        <taxon>Pseudomonadota</taxon>
        <taxon>Betaproteobacteria</taxon>
        <taxon>Burkholderiales</taxon>
        <taxon>Comamonadaceae</taxon>
        <taxon>Ramlibacter</taxon>
    </lineage>
</organism>
<gene>
    <name evidence="1" type="ORF">IM725_17485</name>
</gene>
<sequence>MFKRKHHLDIALVLQALDPKCLAEHHCYFGGGTAMVLQRGEYRQSDDINFLVSDLQGYRALRQMLGGAAGLAPIAREGLAIELEREIRADQYGVRTRVRAGESVIKFEIVLEGRIRLEQPARADKICGLATLRPLDMASEKLLANADRWRDDAVYSRDIIDLAMLEAPATLLEAACTKAETAYGNSVRKAVADAIHMLKNNPKRLDECMQALSIEDVAKQKLWSEIRRLGKVLPERDGEVEHPQQRG</sequence>
<dbReference type="InterPro" id="IPR014942">
    <property type="entry name" value="AbiEii"/>
</dbReference>
<keyword evidence="2" id="KW-1185">Reference proteome</keyword>
<dbReference type="Pfam" id="PF08843">
    <property type="entry name" value="AbiEii"/>
    <property type="match status" value="1"/>
</dbReference>
<reference evidence="1 2" key="1">
    <citation type="submission" date="2020-10" db="EMBL/GenBank/DDBJ databases">
        <title>Draft genome of Ramlibacter aquaticus LMG 30558.</title>
        <authorList>
            <person name="Props R."/>
        </authorList>
    </citation>
    <scope>NUCLEOTIDE SEQUENCE [LARGE SCALE GENOMIC DNA]</scope>
    <source>
        <strain evidence="1 2">LMG 30558</strain>
    </source>
</reference>
<proteinExistence type="predicted"/>
<keyword evidence="1" id="KW-0808">Transferase</keyword>
<dbReference type="RefSeq" id="WP_193781917.1">
    <property type="nucleotide sequence ID" value="NZ_JADDOJ010000094.1"/>
</dbReference>
<dbReference type="GO" id="GO:0016740">
    <property type="term" value="F:transferase activity"/>
    <property type="evidence" value="ECO:0007669"/>
    <property type="project" value="UniProtKB-KW"/>
</dbReference>
<accession>A0ABR9SJC1</accession>
<dbReference type="Proteomes" id="UP000715965">
    <property type="component" value="Unassembled WGS sequence"/>
</dbReference>